<dbReference type="InterPro" id="IPR038475">
    <property type="entry name" value="RecG_C_sf"/>
</dbReference>
<evidence type="ECO:0000313" key="3">
    <source>
        <dbReference type="Proteomes" id="UP000309544"/>
    </source>
</evidence>
<sequence>MKAPQEISKLLEELDDRIADELEEQDLDFKQWDSKSMDKAVKLVVNMAVCMANSGGGTVVFGVADKIIGRKKAIPGVPPEIDINLLKKAVYDQTDPKIMPVFETLHVPEGTGRLLLMQIHPGLPPYTDTAGKGSIRIGKDCQPLTGTLRRKIAVETGESDFTAETVSPAESKLLSPVALETLRNLARAERAPSELLLQNDLELLASIGLIRNNRLTRAAILLAGTEAALREYVPGHNFTFLSMKSDTQYENREDRVSTIPVSVSRIEELVVPYNPITTLERGLFHFEYRTWPEVALREALMNAFCHADFRIAGPVMVKLYTNRLEISNNGGFIGGITSGNILHHQPAARNPLLVEALTRMRLVNRSNLGVSRMYAALLMEGKEPPIIQEIGDSVSLTFMKREISGAFRLFVAEESQKGRELGVDSLLILQHLLKHSEIETVAAAVLCQRKDTQMRETLMEMEKASYLEHGGAGRGAYWTLRPELHKRLIEAGQPERDRRIDWEAAKARILSILMERARRGQMGLQNKEIRQILHFDRNQATRLMKQLREEHVQVDSEGHGAGARYKWGGS</sequence>
<organism evidence="2 3">
    <name type="scientific">Prosthecochloris vibrioformis</name>
    <name type="common">Chlorobium vibrioforme</name>
    <dbReference type="NCBI Taxonomy" id="1098"/>
    <lineage>
        <taxon>Bacteria</taxon>
        <taxon>Pseudomonadati</taxon>
        <taxon>Chlorobiota</taxon>
        <taxon>Chlorobiia</taxon>
        <taxon>Chlorobiales</taxon>
        <taxon>Chlorobiaceae</taxon>
        <taxon>Prosthecochloris</taxon>
    </lineage>
</organism>
<protein>
    <submittedName>
        <fullName evidence="2">AAA family ATPase</fullName>
    </submittedName>
</protein>
<proteinExistence type="predicted"/>
<dbReference type="Pfam" id="PF04326">
    <property type="entry name" value="SLFN_AlbA_2"/>
    <property type="match status" value="1"/>
</dbReference>
<dbReference type="Pfam" id="PF13749">
    <property type="entry name" value="HATPase_c_4"/>
    <property type="match status" value="1"/>
</dbReference>
<dbReference type="RefSeq" id="WP_139627001.1">
    <property type="nucleotide sequence ID" value="NZ_VDCI01000014.1"/>
</dbReference>
<feature type="domain" description="Schlafen AlbA-2" evidence="1">
    <location>
        <begin position="23"/>
        <end position="144"/>
    </location>
</feature>
<dbReference type="Proteomes" id="UP000309544">
    <property type="component" value="Unassembled WGS sequence"/>
</dbReference>
<keyword evidence="3" id="KW-1185">Reference proteome</keyword>
<dbReference type="EMBL" id="VDCI01000014">
    <property type="protein sequence ID" value="TNJ34083.1"/>
    <property type="molecule type" value="Genomic_DNA"/>
</dbReference>
<evidence type="ECO:0000259" key="1">
    <source>
        <dbReference type="Pfam" id="PF04326"/>
    </source>
</evidence>
<dbReference type="Gene3D" id="3.30.565.60">
    <property type="match status" value="1"/>
</dbReference>
<dbReference type="InterPro" id="IPR007421">
    <property type="entry name" value="Schlafen_AlbA_2_dom"/>
</dbReference>
<dbReference type="PANTHER" id="PTHR30595">
    <property type="entry name" value="GLPR-RELATED TRANSCRIPTIONAL REPRESSOR"/>
    <property type="match status" value="1"/>
</dbReference>
<comment type="caution">
    <text evidence="2">The sequence shown here is derived from an EMBL/GenBank/DDBJ whole genome shotgun (WGS) entry which is preliminary data.</text>
</comment>
<gene>
    <name evidence="2" type="ORF">FGF68_10435</name>
</gene>
<dbReference type="PANTHER" id="PTHR30595:SF6">
    <property type="entry name" value="SCHLAFEN ALBA-2 DOMAIN-CONTAINING PROTEIN"/>
    <property type="match status" value="1"/>
</dbReference>
<dbReference type="Gene3D" id="3.30.950.30">
    <property type="entry name" value="Schlafen, AAA domain"/>
    <property type="match status" value="1"/>
</dbReference>
<name>A0A5C4RRX9_PROVB</name>
<dbReference type="AlphaFoldDB" id="A0A5C4RRX9"/>
<evidence type="ECO:0000313" key="2">
    <source>
        <dbReference type="EMBL" id="TNJ34083.1"/>
    </source>
</evidence>
<accession>A0A5C4RRX9</accession>
<dbReference type="InterPro" id="IPR038461">
    <property type="entry name" value="Schlafen_AlbA_2_dom_sf"/>
</dbReference>
<reference evidence="2 3" key="1">
    <citation type="submission" date="2019-05" db="EMBL/GenBank/DDBJ databases">
        <title>Draft Whole-Genome sequence of the green sulfur bacterium Prosthecochloris vibrioformis DSM 260.</title>
        <authorList>
            <person name="Meyer T.E."/>
            <person name="Kyndt J.A."/>
        </authorList>
    </citation>
    <scope>NUCLEOTIDE SEQUENCE [LARGE SCALE GENOMIC DNA]</scope>
    <source>
        <strain evidence="2 3">DSM 260</strain>
    </source>
</reference>